<gene>
    <name evidence="2" type="ORF">IDJ76_10495</name>
</gene>
<dbReference type="SUPFAM" id="SSF49464">
    <property type="entry name" value="Carboxypeptidase regulatory domain-like"/>
    <property type="match status" value="1"/>
</dbReference>
<evidence type="ECO:0008006" key="4">
    <source>
        <dbReference type="Google" id="ProtNLM"/>
    </source>
</evidence>
<sequence>MKKLIGILLLFVSFGALAQKKEQPLVQFTGVIFNADSSNVIVPFVNITNLNDHGNVTAANYKGYFSFVAHEQDTLRFTAVGYAPVMVVIPANVANKSYTTQVKIKPQINNLPVVRLFPWATTDEFRKDFVSAKLADDDLEIARKNVSRAALFASQNTLARDGHEIQSANATQFHNNIVNSHSITNPLLNPLAWGSLIKSIADGDKSRSTSN</sequence>
<evidence type="ECO:0000313" key="2">
    <source>
        <dbReference type="EMBL" id="MBD1393528.1"/>
    </source>
</evidence>
<accession>A0A926NQH9</accession>
<reference evidence="2" key="1">
    <citation type="submission" date="2020-09" db="EMBL/GenBank/DDBJ databases">
        <title>Novel species of Mucilaginibacter isolated from a glacier on the Tibetan Plateau.</title>
        <authorList>
            <person name="Liu Q."/>
            <person name="Xin Y.-H."/>
        </authorList>
    </citation>
    <scope>NUCLEOTIDE SEQUENCE</scope>
    <source>
        <strain evidence="2">ZB1P21</strain>
    </source>
</reference>
<dbReference type="AlphaFoldDB" id="A0A926NQH9"/>
<dbReference type="RefSeq" id="WP_191163274.1">
    <property type="nucleotide sequence ID" value="NZ_JACWMX010000004.1"/>
</dbReference>
<feature type="signal peptide" evidence="1">
    <location>
        <begin position="1"/>
        <end position="18"/>
    </location>
</feature>
<protein>
    <recommendedName>
        <fullName evidence="4">Carboxypeptidase-like protein</fullName>
    </recommendedName>
</protein>
<keyword evidence="3" id="KW-1185">Reference proteome</keyword>
<dbReference type="EMBL" id="JACWMX010000004">
    <property type="protein sequence ID" value="MBD1393528.1"/>
    <property type="molecule type" value="Genomic_DNA"/>
</dbReference>
<evidence type="ECO:0000256" key="1">
    <source>
        <dbReference type="SAM" id="SignalP"/>
    </source>
</evidence>
<comment type="caution">
    <text evidence="2">The sequence shown here is derived from an EMBL/GenBank/DDBJ whole genome shotgun (WGS) entry which is preliminary data.</text>
</comment>
<dbReference type="InterPro" id="IPR008969">
    <property type="entry name" value="CarboxyPept-like_regulatory"/>
</dbReference>
<evidence type="ECO:0000313" key="3">
    <source>
        <dbReference type="Proteomes" id="UP000619078"/>
    </source>
</evidence>
<name>A0A926NQH9_9SPHI</name>
<dbReference type="Proteomes" id="UP000619078">
    <property type="component" value="Unassembled WGS sequence"/>
</dbReference>
<feature type="chain" id="PRO_5036942649" description="Carboxypeptidase-like protein" evidence="1">
    <location>
        <begin position="19"/>
        <end position="211"/>
    </location>
</feature>
<keyword evidence="1" id="KW-0732">Signal</keyword>
<proteinExistence type="predicted"/>
<organism evidence="2 3">
    <name type="scientific">Mucilaginibacter glaciei</name>
    <dbReference type="NCBI Taxonomy" id="2772109"/>
    <lineage>
        <taxon>Bacteria</taxon>
        <taxon>Pseudomonadati</taxon>
        <taxon>Bacteroidota</taxon>
        <taxon>Sphingobacteriia</taxon>
        <taxon>Sphingobacteriales</taxon>
        <taxon>Sphingobacteriaceae</taxon>
        <taxon>Mucilaginibacter</taxon>
    </lineage>
</organism>